<dbReference type="AlphaFoldDB" id="A0A2S9Q3V8"/>
<keyword evidence="2" id="KW-0560">Oxidoreductase</keyword>
<keyword evidence="4" id="KW-1185">Reference proteome</keyword>
<proteinExistence type="inferred from homology"/>
<comment type="caution">
    <text evidence="3">The sequence shown here is derived from an EMBL/GenBank/DDBJ whole genome shotgun (WGS) entry which is preliminary data.</text>
</comment>
<reference evidence="3 4" key="1">
    <citation type="submission" date="2018-02" db="EMBL/GenBank/DDBJ databases">
        <title>Whole genome sequencing of endophytic bacterium.</title>
        <authorList>
            <person name="Eedara R."/>
            <person name="Podile A.R."/>
        </authorList>
    </citation>
    <scope>NUCLEOTIDE SEQUENCE [LARGE SCALE GENOMIC DNA]</scope>
    <source>
        <strain evidence="3 4">RP1T</strain>
    </source>
</reference>
<dbReference type="CDD" id="cd11731">
    <property type="entry name" value="Lin1944_like_SDR_c"/>
    <property type="match status" value="1"/>
</dbReference>
<dbReference type="InterPro" id="IPR036291">
    <property type="entry name" value="NAD(P)-bd_dom_sf"/>
</dbReference>
<dbReference type="PANTHER" id="PTHR43477">
    <property type="entry name" value="DIHYDROANTICAPSIN 7-DEHYDROGENASE"/>
    <property type="match status" value="1"/>
</dbReference>
<dbReference type="EMBL" id="PUEJ01000016">
    <property type="protein sequence ID" value="PRH84048.1"/>
    <property type="molecule type" value="Genomic_DNA"/>
</dbReference>
<dbReference type="GO" id="GO:0016491">
    <property type="term" value="F:oxidoreductase activity"/>
    <property type="evidence" value="ECO:0007669"/>
    <property type="project" value="UniProtKB-KW"/>
</dbReference>
<name>A0A2S9Q3V8_9HYPH</name>
<organism evidence="3 4">
    <name type="scientific">Labrys okinawensis</name>
    <dbReference type="NCBI Taxonomy" id="346911"/>
    <lineage>
        <taxon>Bacteria</taxon>
        <taxon>Pseudomonadati</taxon>
        <taxon>Pseudomonadota</taxon>
        <taxon>Alphaproteobacteria</taxon>
        <taxon>Hyphomicrobiales</taxon>
        <taxon>Xanthobacteraceae</taxon>
        <taxon>Labrys</taxon>
    </lineage>
</organism>
<dbReference type="PANTHER" id="PTHR43477:SF1">
    <property type="entry name" value="DIHYDROANTICAPSIN 7-DEHYDROGENASE"/>
    <property type="match status" value="1"/>
</dbReference>
<evidence type="ECO:0000256" key="1">
    <source>
        <dbReference type="ARBA" id="ARBA00006484"/>
    </source>
</evidence>
<dbReference type="InterPro" id="IPR002347">
    <property type="entry name" value="SDR_fam"/>
</dbReference>
<sequence length="212" mass="22577">MRILVIGASGTIGRPLCEELGKRHEVIAAGRRGPDAVVDIRSAESIRALYEAVGPVDACICVAESGALDRFETLTEDELLENMRGKFFGQINLVLIGQSFLKDRGSFTLTSGIFADEAWPGVTGGAVISGGLHSFVLSAAIELKRGLRINAVSPTIVADSVEAYAHLFPGMEPVEMDRLIGTYVNCVEGSETGRIHRLYRPAGSADTGFPLG</sequence>
<evidence type="ECO:0000313" key="3">
    <source>
        <dbReference type="EMBL" id="PRH84048.1"/>
    </source>
</evidence>
<dbReference type="RefSeq" id="WP_105865476.1">
    <property type="nucleotide sequence ID" value="NZ_PUEJ01000016.1"/>
</dbReference>
<dbReference type="Proteomes" id="UP000237682">
    <property type="component" value="Unassembled WGS sequence"/>
</dbReference>
<protein>
    <submittedName>
        <fullName evidence="3">Short chain dehydrogenase</fullName>
    </submittedName>
</protein>
<dbReference type="OrthoDB" id="9787486at2"/>
<evidence type="ECO:0000256" key="2">
    <source>
        <dbReference type="ARBA" id="ARBA00023002"/>
    </source>
</evidence>
<comment type="similarity">
    <text evidence="1">Belongs to the short-chain dehydrogenases/reductases (SDR) family.</text>
</comment>
<evidence type="ECO:0000313" key="4">
    <source>
        <dbReference type="Proteomes" id="UP000237682"/>
    </source>
</evidence>
<dbReference type="InterPro" id="IPR051122">
    <property type="entry name" value="SDR_DHRS6-like"/>
</dbReference>
<dbReference type="Gene3D" id="3.40.50.720">
    <property type="entry name" value="NAD(P)-binding Rossmann-like Domain"/>
    <property type="match status" value="1"/>
</dbReference>
<dbReference type="SUPFAM" id="SSF51735">
    <property type="entry name" value="NAD(P)-binding Rossmann-fold domains"/>
    <property type="match status" value="1"/>
</dbReference>
<dbReference type="NCBIfam" id="NF005754">
    <property type="entry name" value="PRK07578.1"/>
    <property type="match status" value="1"/>
</dbReference>
<accession>A0A2S9Q3V8</accession>
<gene>
    <name evidence="3" type="ORF">C5L14_28640</name>
</gene>
<dbReference type="Pfam" id="PF13561">
    <property type="entry name" value="adh_short_C2"/>
    <property type="match status" value="1"/>
</dbReference>